<accession>A0A7J5DWN5</accession>
<comment type="caution">
    <text evidence="1">The sequence shown here is derived from an EMBL/GenBank/DDBJ whole genome shotgun (WGS) entry which is preliminary data.</text>
</comment>
<dbReference type="Pfam" id="PF10604">
    <property type="entry name" value="Polyketide_cyc2"/>
    <property type="match status" value="1"/>
</dbReference>
<protein>
    <submittedName>
        <fullName evidence="1">SRPBCC family protein</fullName>
    </submittedName>
</protein>
<dbReference type="Proteomes" id="UP000449906">
    <property type="component" value="Unassembled WGS sequence"/>
</dbReference>
<name>A0A7J5DWN5_NOCSI</name>
<reference evidence="1 2" key="1">
    <citation type="submission" date="2019-09" db="EMBL/GenBank/DDBJ databases">
        <title>Pimelobacter sp. isolated from Paulinella.</title>
        <authorList>
            <person name="Jeong S.E."/>
        </authorList>
    </citation>
    <scope>NUCLEOTIDE SEQUENCE [LARGE SCALE GENOMIC DNA]</scope>
    <source>
        <strain evidence="1 2">Pch-N</strain>
    </source>
</reference>
<dbReference type="InterPro" id="IPR023393">
    <property type="entry name" value="START-like_dom_sf"/>
</dbReference>
<dbReference type="SUPFAM" id="SSF55961">
    <property type="entry name" value="Bet v1-like"/>
    <property type="match status" value="1"/>
</dbReference>
<dbReference type="Gene3D" id="3.30.530.20">
    <property type="match status" value="1"/>
</dbReference>
<dbReference type="AlphaFoldDB" id="A0A7J5DWN5"/>
<gene>
    <name evidence="1" type="ORF">F9L07_00210</name>
</gene>
<dbReference type="CDD" id="cd07820">
    <property type="entry name" value="SRPBCC_3"/>
    <property type="match status" value="1"/>
</dbReference>
<evidence type="ECO:0000313" key="1">
    <source>
        <dbReference type="EMBL" id="KAB2810446.1"/>
    </source>
</evidence>
<dbReference type="InterPro" id="IPR019587">
    <property type="entry name" value="Polyketide_cyclase/dehydratase"/>
</dbReference>
<dbReference type="RefSeq" id="WP_151577653.1">
    <property type="nucleotide sequence ID" value="NZ_WBVM01000001.1"/>
</dbReference>
<proteinExistence type="predicted"/>
<dbReference type="EMBL" id="WBVM01000001">
    <property type="protein sequence ID" value="KAB2810446.1"/>
    <property type="molecule type" value="Genomic_DNA"/>
</dbReference>
<evidence type="ECO:0000313" key="2">
    <source>
        <dbReference type="Proteomes" id="UP000449906"/>
    </source>
</evidence>
<organism evidence="1 2">
    <name type="scientific">Nocardioides simplex</name>
    <name type="common">Arthrobacter simplex</name>
    <dbReference type="NCBI Taxonomy" id="2045"/>
    <lineage>
        <taxon>Bacteria</taxon>
        <taxon>Bacillati</taxon>
        <taxon>Actinomycetota</taxon>
        <taxon>Actinomycetes</taxon>
        <taxon>Propionibacteriales</taxon>
        <taxon>Nocardioidaceae</taxon>
        <taxon>Pimelobacter</taxon>
    </lineage>
</organism>
<sequence length="151" mass="16560">MPELVLETLVAASPQACFDLALTVDAHTASMARSGERAVGGRLSGQLVAGESVTWRAVHFGIPFRMTVVVTEHDAPARFVDEQVRGPFGHWHHEHLFTPDAGGRTLVTDRISFASPLGAVGAAVDRVFLTRYLTRLIRTRNDWLKQTLENG</sequence>